<dbReference type="PANTHER" id="PTHR23407">
    <property type="entry name" value="ATPASE INHIBITOR/5-FORMYLTETRAHYDROFOLATE CYCLO-LIGASE"/>
    <property type="match status" value="1"/>
</dbReference>
<comment type="caution">
    <text evidence="6">The sequence shown here is derived from an EMBL/GenBank/DDBJ whole genome shotgun (WGS) entry which is preliminary data.</text>
</comment>
<gene>
    <name evidence="6" type="ORF">C8D78_1140</name>
</gene>
<dbReference type="InterPro" id="IPR037171">
    <property type="entry name" value="NagB/RpiA_transferase-like"/>
</dbReference>
<evidence type="ECO:0000313" key="6">
    <source>
        <dbReference type="EMBL" id="RKR20503.1"/>
    </source>
</evidence>
<feature type="binding site" evidence="4">
    <location>
        <position position="58"/>
    </location>
    <ligand>
        <name>substrate</name>
    </ligand>
</feature>
<evidence type="ECO:0000313" key="7">
    <source>
        <dbReference type="Proteomes" id="UP000276055"/>
    </source>
</evidence>
<keyword evidence="5" id="KW-0479">Metal-binding</keyword>
<keyword evidence="6" id="KW-0436">Ligase</keyword>
<comment type="similarity">
    <text evidence="1 5">Belongs to the 5-formyltetrahydrofolate cyclo-ligase family.</text>
</comment>
<evidence type="ECO:0000256" key="4">
    <source>
        <dbReference type="PIRSR" id="PIRSR006806-1"/>
    </source>
</evidence>
<evidence type="ECO:0000256" key="3">
    <source>
        <dbReference type="ARBA" id="ARBA00022840"/>
    </source>
</evidence>
<dbReference type="Proteomes" id="UP000276055">
    <property type="component" value="Unassembled WGS sequence"/>
</dbReference>
<proteinExistence type="inferred from homology"/>
<feature type="binding site" evidence="4">
    <location>
        <position position="53"/>
    </location>
    <ligand>
        <name>substrate</name>
    </ligand>
</feature>
<dbReference type="GO" id="GO:0035999">
    <property type="term" value="P:tetrahydrofolate interconversion"/>
    <property type="evidence" value="ECO:0007669"/>
    <property type="project" value="TreeGrafter"/>
</dbReference>
<feature type="binding site" evidence="4">
    <location>
        <begin position="4"/>
        <end position="8"/>
    </location>
    <ligand>
        <name>ATP</name>
        <dbReference type="ChEBI" id="CHEBI:30616"/>
    </ligand>
</feature>
<protein>
    <recommendedName>
        <fullName evidence="5">5-formyltetrahydrofolate cyclo-ligase</fullName>
        <ecNumber evidence="5">6.3.3.2</ecNumber>
    </recommendedName>
</protein>
<comment type="cofactor">
    <cofactor evidence="5">
        <name>Mg(2+)</name>
        <dbReference type="ChEBI" id="CHEBI:18420"/>
    </cofactor>
</comment>
<organism evidence="6 7">
    <name type="scientific">Arthrobacter oryzae</name>
    <dbReference type="NCBI Taxonomy" id="409290"/>
    <lineage>
        <taxon>Bacteria</taxon>
        <taxon>Bacillati</taxon>
        <taxon>Actinomycetota</taxon>
        <taxon>Actinomycetes</taxon>
        <taxon>Micrococcales</taxon>
        <taxon>Micrococcaceae</taxon>
        <taxon>Arthrobacter</taxon>
    </lineage>
</organism>
<dbReference type="AlphaFoldDB" id="A0A495EV66"/>
<dbReference type="OrthoDB" id="3242798at2"/>
<dbReference type="PANTHER" id="PTHR23407:SF1">
    <property type="entry name" value="5-FORMYLTETRAHYDROFOLATE CYCLO-LIGASE"/>
    <property type="match status" value="1"/>
</dbReference>
<evidence type="ECO:0000256" key="5">
    <source>
        <dbReference type="RuleBase" id="RU361279"/>
    </source>
</evidence>
<comment type="catalytic activity">
    <reaction evidence="5">
        <text>(6S)-5-formyl-5,6,7,8-tetrahydrofolate + ATP = (6R)-5,10-methenyltetrahydrofolate + ADP + phosphate</text>
        <dbReference type="Rhea" id="RHEA:10488"/>
        <dbReference type="ChEBI" id="CHEBI:30616"/>
        <dbReference type="ChEBI" id="CHEBI:43474"/>
        <dbReference type="ChEBI" id="CHEBI:57455"/>
        <dbReference type="ChEBI" id="CHEBI:57457"/>
        <dbReference type="ChEBI" id="CHEBI:456216"/>
        <dbReference type="EC" id="6.3.3.2"/>
    </reaction>
</comment>
<dbReference type="NCBIfam" id="TIGR02727">
    <property type="entry name" value="MTHFS_bact"/>
    <property type="match status" value="1"/>
</dbReference>
<evidence type="ECO:0000256" key="1">
    <source>
        <dbReference type="ARBA" id="ARBA00010638"/>
    </source>
</evidence>
<evidence type="ECO:0000256" key="2">
    <source>
        <dbReference type="ARBA" id="ARBA00022741"/>
    </source>
</evidence>
<dbReference type="Pfam" id="PF01812">
    <property type="entry name" value="5-FTHF_cyc-lig"/>
    <property type="match status" value="1"/>
</dbReference>
<dbReference type="GO" id="GO:0005524">
    <property type="term" value="F:ATP binding"/>
    <property type="evidence" value="ECO:0007669"/>
    <property type="project" value="UniProtKB-KW"/>
</dbReference>
<dbReference type="PIRSF" id="PIRSF006806">
    <property type="entry name" value="FTHF_cligase"/>
    <property type="match status" value="1"/>
</dbReference>
<dbReference type="RefSeq" id="WP_120951020.1">
    <property type="nucleotide sequence ID" value="NZ_RBIR01000002.1"/>
</dbReference>
<dbReference type="EC" id="6.3.3.2" evidence="5"/>
<sequence>MASKDEIRSSHRARRAGLSPAALDAAAASIARHGLQWASGLAGGRPATFAAYLGVGSEPPTLPLLSALVDAGHRVLLPVCEPRLELTWVYWTPDSGFVRSRFAPIQEPVGERLGTSVMLDATAIFLPATAVDFSGNRIGQGGGYYDKFLAALAALQPASGDGSDVGALPTAAVVYDTEVLPAGSIRAESFDRKVHAALTPGGVIRLG</sequence>
<dbReference type="EMBL" id="RBIR01000002">
    <property type="protein sequence ID" value="RKR20503.1"/>
    <property type="molecule type" value="Genomic_DNA"/>
</dbReference>
<feature type="binding site" evidence="4">
    <location>
        <begin position="137"/>
        <end position="145"/>
    </location>
    <ligand>
        <name>ATP</name>
        <dbReference type="ChEBI" id="CHEBI:30616"/>
    </ligand>
</feature>
<dbReference type="Gene3D" id="3.40.50.10420">
    <property type="entry name" value="NagB/RpiA/CoA transferase-like"/>
    <property type="match status" value="1"/>
</dbReference>
<reference evidence="6 7" key="1">
    <citation type="submission" date="2018-10" db="EMBL/GenBank/DDBJ databases">
        <title>Genomic Encyclopedia of Type Strains, Phase IV (KMG-IV): sequencing the most valuable type-strain genomes for metagenomic binning, comparative biology and taxonomic classification.</title>
        <authorList>
            <person name="Goeker M."/>
        </authorList>
    </citation>
    <scope>NUCLEOTIDE SEQUENCE [LARGE SCALE GENOMIC DNA]</scope>
    <source>
        <strain evidence="6 7">DSM 25586</strain>
    </source>
</reference>
<dbReference type="GO" id="GO:0046872">
    <property type="term" value="F:metal ion binding"/>
    <property type="evidence" value="ECO:0007669"/>
    <property type="project" value="UniProtKB-KW"/>
</dbReference>
<name>A0A495EV66_9MICC</name>
<keyword evidence="3 4" id="KW-0067">ATP-binding</keyword>
<dbReference type="GO" id="GO:0030272">
    <property type="term" value="F:5-formyltetrahydrofolate cyclo-ligase activity"/>
    <property type="evidence" value="ECO:0007669"/>
    <property type="project" value="UniProtKB-EC"/>
</dbReference>
<dbReference type="SUPFAM" id="SSF100950">
    <property type="entry name" value="NagB/RpiA/CoA transferase-like"/>
    <property type="match status" value="1"/>
</dbReference>
<dbReference type="InterPro" id="IPR024185">
    <property type="entry name" value="FTHF_cligase-like_sf"/>
</dbReference>
<keyword evidence="5" id="KW-0460">Magnesium</keyword>
<dbReference type="InterPro" id="IPR002698">
    <property type="entry name" value="FTHF_cligase"/>
</dbReference>
<dbReference type="GO" id="GO:0009396">
    <property type="term" value="P:folic acid-containing compound biosynthetic process"/>
    <property type="evidence" value="ECO:0007669"/>
    <property type="project" value="TreeGrafter"/>
</dbReference>
<keyword evidence="2 4" id="KW-0547">Nucleotide-binding</keyword>
<accession>A0A495EV66</accession>